<sequence>MSAVLSVAPAQPGTAAAHYASRLAFEADVSDVHADLHARVPGLVVVDSRSPEAWHQGHLPGAVHLPTARIAEHAAELIPHDSVVVTYCWGPGCNGATRAALAFARLGYRVKEMIGGYEYWVREGFAVQTGDGTVTHPADPLTTTGPDRRAASDAPSQTGRPTWDCGC</sequence>
<protein>
    <submittedName>
        <fullName evidence="3">Sulfurtransferase</fullName>
    </submittedName>
</protein>
<evidence type="ECO:0000313" key="4">
    <source>
        <dbReference type="Proteomes" id="UP000642748"/>
    </source>
</evidence>
<comment type="caution">
    <text evidence="3">The sequence shown here is derived from an EMBL/GenBank/DDBJ whole genome shotgun (WGS) entry which is preliminary data.</text>
</comment>
<dbReference type="PANTHER" id="PTHR43031">
    <property type="entry name" value="FAD-DEPENDENT OXIDOREDUCTASE"/>
    <property type="match status" value="1"/>
</dbReference>
<evidence type="ECO:0000313" key="3">
    <source>
        <dbReference type="EMBL" id="GIH14478.1"/>
    </source>
</evidence>
<feature type="domain" description="Rhodanese" evidence="2">
    <location>
        <begin position="39"/>
        <end position="129"/>
    </location>
</feature>
<dbReference type="RefSeq" id="WP_203918144.1">
    <property type="nucleotide sequence ID" value="NZ_BONZ01000025.1"/>
</dbReference>
<feature type="region of interest" description="Disordered" evidence="1">
    <location>
        <begin position="131"/>
        <end position="167"/>
    </location>
</feature>
<dbReference type="SUPFAM" id="SSF52821">
    <property type="entry name" value="Rhodanese/Cell cycle control phosphatase"/>
    <property type="match status" value="1"/>
</dbReference>
<dbReference type="EMBL" id="BONZ01000025">
    <property type="protein sequence ID" value="GIH14478.1"/>
    <property type="molecule type" value="Genomic_DNA"/>
</dbReference>
<dbReference type="Proteomes" id="UP000642748">
    <property type="component" value="Unassembled WGS sequence"/>
</dbReference>
<accession>A0A8J3QP32</accession>
<gene>
    <name evidence="3" type="ORF">Raf01_26500</name>
</gene>
<proteinExistence type="predicted"/>
<dbReference type="InterPro" id="IPR001763">
    <property type="entry name" value="Rhodanese-like_dom"/>
</dbReference>
<keyword evidence="4" id="KW-1185">Reference proteome</keyword>
<dbReference type="Gene3D" id="3.40.250.10">
    <property type="entry name" value="Rhodanese-like domain"/>
    <property type="match status" value="1"/>
</dbReference>
<dbReference type="AlphaFoldDB" id="A0A8J3QP32"/>
<evidence type="ECO:0000259" key="2">
    <source>
        <dbReference type="PROSITE" id="PS50206"/>
    </source>
</evidence>
<dbReference type="SMART" id="SM00450">
    <property type="entry name" value="RHOD"/>
    <property type="match status" value="1"/>
</dbReference>
<dbReference type="PANTHER" id="PTHR43031:SF1">
    <property type="entry name" value="PYRIDINE NUCLEOTIDE-DISULPHIDE OXIDOREDUCTASE"/>
    <property type="match status" value="1"/>
</dbReference>
<dbReference type="InterPro" id="IPR036873">
    <property type="entry name" value="Rhodanese-like_dom_sf"/>
</dbReference>
<name>A0A8J3QP32_9ACTN</name>
<dbReference type="Pfam" id="PF00581">
    <property type="entry name" value="Rhodanese"/>
    <property type="match status" value="1"/>
</dbReference>
<reference evidence="3" key="1">
    <citation type="submission" date="2021-01" db="EMBL/GenBank/DDBJ databases">
        <title>Whole genome shotgun sequence of Rugosimonospora africana NBRC 104875.</title>
        <authorList>
            <person name="Komaki H."/>
            <person name="Tamura T."/>
        </authorList>
    </citation>
    <scope>NUCLEOTIDE SEQUENCE</scope>
    <source>
        <strain evidence="3">NBRC 104875</strain>
    </source>
</reference>
<evidence type="ECO:0000256" key="1">
    <source>
        <dbReference type="SAM" id="MobiDB-lite"/>
    </source>
</evidence>
<dbReference type="PROSITE" id="PS50206">
    <property type="entry name" value="RHODANESE_3"/>
    <property type="match status" value="1"/>
</dbReference>
<dbReference type="InterPro" id="IPR050229">
    <property type="entry name" value="GlpE_sulfurtransferase"/>
</dbReference>
<organism evidence="3 4">
    <name type="scientific">Rugosimonospora africana</name>
    <dbReference type="NCBI Taxonomy" id="556532"/>
    <lineage>
        <taxon>Bacteria</taxon>
        <taxon>Bacillati</taxon>
        <taxon>Actinomycetota</taxon>
        <taxon>Actinomycetes</taxon>
        <taxon>Micromonosporales</taxon>
        <taxon>Micromonosporaceae</taxon>
        <taxon>Rugosimonospora</taxon>
    </lineage>
</organism>